<evidence type="ECO:0000256" key="1">
    <source>
        <dbReference type="SAM" id="MobiDB-lite"/>
    </source>
</evidence>
<dbReference type="Proteomes" id="UP001279734">
    <property type="component" value="Unassembled WGS sequence"/>
</dbReference>
<dbReference type="AlphaFoldDB" id="A0AAD3SVD8"/>
<keyword evidence="4" id="KW-1185">Reference proteome</keyword>
<gene>
    <name evidence="3" type="ORF">Nepgr_020119</name>
</gene>
<proteinExistence type="predicted"/>
<name>A0AAD3SVD8_NEPGR</name>
<evidence type="ECO:0000256" key="2">
    <source>
        <dbReference type="SAM" id="Phobius"/>
    </source>
</evidence>
<protein>
    <submittedName>
        <fullName evidence="3">Uncharacterized protein</fullName>
    </submittedName>
</protein>
<feature type="region of interest" description="Disordered" evidence="1">
    <location>
        <begin position="1"/>
        <end position="36"/>
    </location>
</feature>
<evidence type="ECO:0000313" key="4">
    <source>
        <dbReference type="Proteomes" id="UP001279734"/>
    </source>
</evidence>
<feature type="compositionally biased region" description="Basic residues" evidence="1">
    <location>
        <begin position="11"/>
        <end position="25"/>
    </location>
</feature>
<reference evidence="3" key="1">
    <citation type="submission" date="2023-05" db="EMBL/GenBank/DDBJ databases">
        <title>Nepenthes gracilis genome sequencing.</title>
        <authorList>
            <person name="Fukushima K."/>
        </authorList>
    </citation>
    <scope>NUCLEOTIDE SEQUENCE</scope>
    <source>
        <strain evidence="3">SING2019-196</strain>
    </source>
</reference>
<keyword evidence="2" id="KW-0472">Membrane</keyword>
<accession>A0AAD3SVD8</accession>
<evidence type="ECO:0000313" key="3">
    <source>
        <dbReference type="EMBL" id="GMH18278.1"/>
    </source>
</evidence>
<sequence length="80" mass="9113">MDKEKPSSSGRKVKFTPKAPQRRAARPAERKSEIADEDAEAQRLLRRFNVILSLYSLSLVQLILGWGCFQPSHIYLQGNL</sequence>
<keyword evidence="2" id="KW-1133">Transmembrane helix</keyword>
<dbReference type="EMBL" id="BSYO01000019">
    <property type="protein sequence ID" value="GMH18278.1"/>
    <property type="molecule type" value="Genomic_DNA"/>
</dbReference>
<keyword evidence="2" id="KW-0812">Transmembrane</keyword>
<feature type="transmembrane region" description="Helical" evidence="2">
    <location>
        <begin position="48"/>
        <end position="67"/>
    </location>
</feature>
<comment type="caution">
    <text evidence="3">The sequence shown here is derived from an EMBL/GenBank/DDBJ whole genome shotgun (WGS) entry which is preliminary data.</text>
</comment>
<organism evidence="3 4">
    <name type="scientific">Nepenthes gracilis</name>
    <name type="common">Slender pitcher plant</name>
    <dbReference type="NCBI Taxonomy" id="150966"/>
    <lineage>
        <taxon>Eukaryota</taxon>
        <taxon>Viridiplantae</taxon>
        <taxon>Streptophyta</taxon>
        <taxon>Embryophyta</taxon>
        <taxon>Tracheophyta</taxon>
        <taxon>Spermatophyta</taxon>
        <taxon>Magnoliopsida</taxon>
        <taxon>eudicotyledons</taxon>
        <taxon>Gunneridae</taxon>
        <taxon>Pentapetalae</taxon>
        <taxon>Caryophyllales</taxon>
        <taxon>Nepenthaceae</taxon>
        <taxon>Nepenthes</taxon>
    </lineage>
</organism>